<organism evidence="1 2">
    <name type="scientific">Diphasiastrum complanatum</name>
    <name type="common">Issler's clubmoss</name>
    <name type="synonym">Lycopodium complanatum</name>
    <dbReference type="NCBI Taxonomy" id="34168"/>
    <lineage>
        <taxon>Eukaryota</taxon>
        <taxon>Viridiplantae</taxon>
        <taxon>Streptophyta</taxon>
        <taxon>Embryophyta</taxon>
        <taxon>Tracheophyta</taxon>
        <taxon>Lycopodiopsida</taxon>
        <taxon>Lycopodiales</taxon>
        <taxon>Lycopodiaceae</taxon>
        <taxon>Lycopodioideae</taxon>
        <taxon>Diphasiastrum</taxon>
    </lineage>
</organism>
<comment type="caution">
    <text evidence="1">The sequence shown here is derived from an EMBL/GenBank/DDBJ whole genome shotgun (WGS) entry which is preliminary data.</text>
</comment>
<dbReference type="Proteomes" id="UP001162992">
    <property type="component" value="Chromosome 20"/>
</dbReference>
<dbReference type="EMBL" id="CM055111">
    <property type="protein sequence ID" value="KAJ7519922.1"/>
    <property type="molecule type" value="Genomic_DNA"/>
</dbReference>
<accession>A0ACC2AQW0</accession>
<reference evidence="2" key="1">
    <citation type="journal article" date="2024" name="Proc. Natl. Acad. Sci. U.S.A.">
        <title>Extraordinary preservation of gene collinearity over three hundred million years revealed in homosporous lycophytes.</title>
        <authorList>
            <person name="Li C."/>
            <person name="Wickell D."/>
            <person name="Kuo L.Y."/>
            <person name="Chen X."/>
            <person name="Nie B."/>
            <person name="Liao X."/>
            <person name="Peng D."/>
            <person name="Ji J."/>
            <person name="Jenkins J."/>
            <person name="Williams M."/>
            <person name="Shu S."/>
            <person name="Plott C."/>
            <person name="Barry K."/>
            <person name="Rajasekar S."/>
            <person name="Grimwood J."/>
            <person name="Han X."/>
            <person name="Sun S."/>
            <person name="Hou Z."/>
            <person name="He W."/>
            <person name="Dai G."/>
            <person name="Sun C."/>
            <person name="Schmutz J."/>
            <person name="Leebens-Mack J.H."/>
            <person name="Li F.W."/>
            <person name="Wang L."/>
        </authorList>
    </citation>
    <scope>NUCLEOTIDE SEQUENCE [LARGE SCALE GENOMIC DNA]</scope>
    <source>
        <strain evidence="2">cv. PW_Plant_1</strain>
    </source>
</reference>
<gene>
    <name evidence="1" type="ORF">O6H91_20G060100</name>
</gene>
<keyword evidence="2" id="KW-1185">Reference proteome</keyword>
<evidence type="ECO:0000313" key="1">
    <source>
        <dbReference type="EMBL" id="KAJ7519922.1"/>
    </source>
</evidence>
<sequence length="863" mass="96968">MLLDSAIHSEISSPTAAFGREFPTKLRQGFHVFENNRDMYGFAIRPHHLQRYRKYAFIYKEEETERSERWELFLRTYGKENAAESSALSTPEDGVSNKSSDKLDSDNSLGQDRASSDASVEIEHAAGADKLLHVKIREIQIWGELRPSLKTLGQNFGKFLKRRKKRDSFAIDSSQDQAPTLDSPFPTNASITATHAFTNSLADVQVNKDLLQEVGISDPDVSAALEENLKCPSRSEEVHERAGARTEGNAENGSNEGVNNFVEKQEDIWEDEELRLLVRGGVPMALRGELWQVFVGTQARRVEGHYNRLLSECGLTGLGVIEKWTNQIEKDLPRTFPGHPSLDEDGRNALRRLLTAYARDNPDVGYCQAMNFFAALLLLLMPEENAFWTLTGIINDYFEGYYSEKMLEAQVDQLVFGDLVRENFPKLISHLEGLGVQVTWVSGTWFLSIFVNVLPWESVLRVWDVLLFDGNRSMLFRTALALMDIHAPALMAARDAGDAIALLQSIAGSTFDSSQLVFTACMGFQIHEQKLHSLRLKHRPDVIASLEQRSLELQLYRTSQKGMRRKISQNFFKVGPPGGMLKVEGDVMPLENKGETLGQLNNLETINGTVHVDVDGISGVNEILPLNDAVNTSLQINVMEDDEESDLQEQIIWLKTELCRALEEKNSAVIRAEELELALMEMVKEDNRRLLSAQLEKLEIEIAALNQEVLDKEEQERAMLQVMLRMEQEQKVTEDARRFAEEDSALHRHAASLLQEKYVKAMEELASMEKRAVMAESILEATLQYQALDNGAQNIPRQISSSIRGEESKRRSWSFGSSARNTQPAPKSKSDSASSQGTGNGARDPKLIDKGSFQGLSEESKIT</sequence>
<proteinExistence type="predicted"/>
<evidence type="ECO:0000313" key="2">
    <source>
        <dbReference type="Proteomes" id="UP001162992"/>
    </source>
</evidence>
<name>A0ACC2AQW0_DIPCM</name>
<protein>
    <submittedName>
        <fullName evidence="1">Uncharacterized protein</fullName>
    </submittedName>
</protein>